<evidence type="ECO:0000313" key="5">
    <source>
        <dbReference type="EMBL" id="QMW22011.1"/>
    </source>
</evidence>
<gene>
    <name evidence="5" type="ORF">H3309_11580</name>
</gene>
<dbReference type="Pfam" id="PF17928">
    <property type="entry name" value="TetR_C_22"/>
    <property type="match status" value="1"/>
</dbReference>
<feature type="domain" description="HTH tetR-type" evidence="4">
    <location>
        <begin position="29"/>
        <end position="89"/>
    </location>
</feature>
<dbReference type="AlphaFoldDB" id="A0A7G5IF69"/>
<feature type="region of interest" description="Disordered" evidence="3">
    <location>
        <begin position="1"/>
        <end position="22"/>
    </location>
</feature>
<evidence type="ECO:0000313" key="6">
    <source>
        <dbReference type="Proteomes" id="UP000515292"/>
    </source>
</evidence>
<dbReference type="Proteomes" id="UP000515292">
    <property type="component" value="Chromosome"/>
</dbReference>
<dbReference type="InterPro" id="IPR041674">
    <property type="entry name" value="TetR_C_22"/>
</dbReference>
<sequence>MDVAMHASLTPPEQSDAAQPRLPVRANGRRRYELLLDAAERLLEQGEGQPLTIQRLAREAGVPMASVYHFLPSPAAVSVALSQRYMAGFGELVMRPVPNRERLGWREVIATLNQRAVTFYREHPYAQKLILGSDHSWAIRRSDLANNRRIAGAVVELVADKFPDVPADVLFEAVVVGISIGDAVFTLSIAEHGEITPALGQEAALAMCGYLAIKFETTPTD</sequence>
<accession>A0A7G5IF69</accession>
<name>A0A7G5IF69_9SPHN</name>
<dbReference type="InterPro" id="IPR009057">
    <property type="entry name" value="Homeodomain-like_sf"/>
</dbReference>
<dbReference type="KEGG" id="sand:H3309_11580"/>
<protein>
    <submittedName>
        <fullName evidence="5">TetR family transcriptional regulator</fullName>
    </submittedName>
</protein>
<evidence type="ECO:0000256" key="1">
    <source>
        <dbReference type="ARBA" id="ARBA00023125"/>
    </source>
</evidence>
<reference evidence="5 6" key="1">
    <citation type="submission" date="2020-07" db="EMBL/GenBank/DDBJ databases">
        <title>Complete genome sequence for Sandaracinobacter sp. M6.</title>
        <authorList>
            <person name="Tang Y."/>
            <person name="Liu Q."/>
            <person name="Guo Z."/>
            <person name="Lei P."/>
            <person name="Huang B."/>
        </authorList>
    </citation>
    <scope>NUCLEOTIDE SEQUENCE [LARGE SCALE GENOMIC DNA]</scope>
    <source>
        <strain evidence="5 6">M6</strain>
    </source>
</reference>
<keyword evidence="1 2" id="KW-0238">DNA-binding</keyword>
<dbReference type="PROSITE" id="PS50977">
    <property type="entry name" value="HTH_TETR_2"/>
    <property type="match status" value="1"/>
</dbReference>
<evidence type="ECO:0000256" key="3">
    <source>
        <dbReference type="SAM" id="MobiDB-lite"/>
    </source>
</evidence>
<dbReference type="SUPFAM" id="SSF46689">
    <property type="entry name" value="Homeodomain-like"/>
    <property type="match status" value="1"/>
</dbReference>
<evidence type="ECO:0000256" key="2">
    <source>
        <dbReference type="PROSITE-ProRule" id="PRU00335"/>
    </source>
</evidence>
<keyword evidence="6" id="KW-1185">Reference proteome</keyword>
<dbReference type="Gene3D" id="1.10.357.10">
    <property type="entry name" value="Tetracycline Repressor, domain 2"/>
    <property type="match status" value="1"/>
</dbReference>
<proteinExistence type="predicted"/>
<dbReference type="RefSeq" id="WP_182294856.1">
    <property type="nucleotide sequence ID" value="NZ_CP059851.1"/>
</dbReference>
<dbReference type="InterPro" id="IPR001647">
    <property type="entry name" value="HTH_TetR"/>
</dbReference>
<evidence type="ECO:0000259" key="4">
    <source>
        <dbReference type="PROSITE" id="PS50977"/>
    </source>
</evidence>
<feature type="DNA-binding region" description="H-T-H motif" evidence="2">
    <location>
        <begin position="52"/>
        <end position="71"/>
    </location>
</feature>
<dbReference type="EMBL" id="CP059851">
    <property type="protein sequence ID" value="QMW22011.1"/>
    <property type="molecule type" value="Genomic_DNA"/>
</dbReference>
<dbReference type="GO" id="GO:0003677">
    <property type="term" value="F:DNA binding"/>
    <property type="evidence" value="ECO:0007669"/>
    <property type="project" value="UniProtKB-UniRule"/>
</dbReference>
<organism evidence="5 6">
    <name type="scientific">Sandaracinobacteroides saxicola</name>
    <dbReference type="NCBI Taxonomy" id="2759707"/>
    <lineage>
        <taxon>Bacteria</taxon>
        <taxon>Pseudomonadati</taxon>
        <taxon>Pseudomonadota</taxon>
        <taxon>Alphaproteobacteria</taxon>
        <taxon>Sphingomonadales</taxon>
        <taxon>Sphingosinicellaceae</taxon>
        <taxon>Sandaracinobacteroides</taxon>
    </lineage>
</organism>